<feature type="domain" description="Tyr recombinase" evidence="6">
    <location>
        <begin position="175"/>
        <end position="388"/>
    </location>
</feature>
<dbReference type="CDD" id="cd01189">
    <property type="entry name" value="INT_ICEBs1_C_like"/>
    <property type="match status" value="1"/>
</dbReference>
<dbReference type="SUPFAM" id="SSF56349">
    <property type="entry name" value="DNA breaking-rejoining enzymes"/>
    <property type="match status" value="1"/>
</dbReference>
<feature type="domain" description="Core-binding (CB)" evidence="7">
    <location>
        <begin position="65"/>
        <end position="152"/>
    </location>
</feature>
<evidence type="ECO:0000256" key="4">
    <source>
        <dbReference type="ARBA" id="ARBA00023172"/>
    </source>
</evidence>
<dbReference type="EMBL" id="JBELQE010000040">
    <property type="protein sequence ID" value="MER2249536.1"/>
    <property type="molecule type" value="Genomic_DNA"/>
</dbReference>
<dbReference type="InterPro" id="IPR050090">
    <property type="entry name" value="Tyrosine_recombinase_XerCD"/>
</dbReference>
<organism evidence="8 9">
    <name type="scientific">Methylorubrum podarium</name>
    <dbReference type="NCBI Taxonomy" id="200476"/>
    <lineage>
        <taxon>Bacteria</taxon>
        <taxon>Pseudomonadati</taxon>
        <taxon>Pseudomonadota</taxon>
        <taxon>Alphaproteobacteria</taxon>
        <taxon>Hyphomicrobiales</taxon>
        <taxon>Methylobacteriaceae</taxon>
        <taxon>Methylorubrum</taxon>
    </lineage>
</organism>
<dbReference type="Gene3D" id="1.10.150.130">
    <property type="match status" value="1"/>
</dbReference>
<evidence type="ECO:0000256" key="1">
    <source>
        <dbReference type="ARBA" id="ARBA00008857"/>
    </source>
</evidence>
<dbReference type="Pfam" id="PF00589">
    <property type="entry name" value="Phage_integrase"/>
    <property type="match status" value="1"/>
</dbReference>
<dbReference type="InterPro" id="IPR010998">
    <property type="entry name" value="Integrase_recombinase_N"/>
</dbReference>
<dbReference type="PANTHER" id="PTHR30349">
    <property type="entry name" value="PHAGE INTEGRASE-RELATED"/>
    <property type="match status" value="1"/>
</dbReference>
<reference evidence="8 9" key="1">
    <citation type="submission" date="2024-06" db="EMBL/GenBank/DDBJ databases">
        <authorList>
            <person name="Campbell A.G."/>
        </authorList>
    </citation>
    <scope>NUCLEOTIDE SEQUENCE [LARGE SCALE GENOMIC DNA]</scope>
    <source>
        <strain evidence="8 9">EM12</strain>
    </source>
</reference>
<dbReference type="PROSITE" id="PS51900">
    <property type="entry name" value="CB"/>
    <property type="match status" value="1"/>
</dbReference>
<keyword evidence="9" id="KW-1185">Reference proteome</keyword>
<keyword evidence="2" id="KW-0229">DNA integration</keyword>
<dbReference type="RefSeq" id="WP_350393052.1">
    <property type="nucleotide sequence ID" value="NZ_JBELQE010000040.1"/>
</dbReference>
<gene>
    <name evidence="8" type="ORF">ABS772_06355</name>
</gene>
<evidence type="ECO:0000256" key="3">
    <source>
        <dbReference type="ARBA" id="ARBA00023125"/>
    </source>
</evidence>
<evidence type="ECO:0000256" key="2">
    <source>
        <dbReference type="ARBA" id="ARBA00022908"/>
    </source>
</evidence>
<dbReference type="InterPro" id="IPR002104">
    <property type="entry name" value="Integrase_catalytic"/>
</dbReference>
<evidence type="ECO:0000259" key="6">
    <source>
        <dbReference type="PROSITE" id="PS51898"/>
    </source>
</evidence>
<dbReference type="InterPro" id="IPR011010">
    <property type="entry name" value="DNA_brk_join_enz"/>
</dbReference>
<comment type="similarity">
    <text evidence="1">Belongs to the 'phage' integrase family.</text>
</comment>
<dbReference type="PROSITE" id="PS51898">
    <property type="entry name" value="TYR_RECOMBINASE"/>
    <property type="match status" value="1"/>
</dbReference>
<evidence type="ECO:0000259" key="7">
    <source>
        <dbReference type="PROSITE" id="PS51900"/>
    </source>
</evidence>
<dbReference type="Gene3D" id="1.10.443.10">
    <property type="entry name" value="Intergrase catalytic core"/>
    <property type="match status" value="1"/>
</dbReference>
<keyword evidence="4" id="KW-0233">DNA recombination</keyword>
<keyword evidence="3 5" id="KW-0238">DNA-binding</keyword>
<dbReference type="InterPro" id="IPR044068">
    <property type="entry name" value="CB"/>
</dbReference>
<proteinExistence type="inferred from homology"/>
<evidence type="ECO:0000256" key="5">
    <source>
        <dbReference type="PROSITE-ProRule" id="PRU01248"/>
    </source>
</evidence>
<dbReference type="InterPro" id="IPR013762">
    <property type="entry name" value="Integrase-like_cat_sf"/>
</dbReference>
<comment type="caution">
    <text evidence="8">The sequence shown here is derived from an EMBL/GenBank/DDBJ whole genome shotgun (WGS) entry which is preliminary data.</text>
</comment>
<dbReference type="PANTHER" id="PTHR30349:SF64">
    <property type="entry name" value="PROPHAGE INTEGRASE INTD-RELATED"/>
    <property type="match status" value="1"/>
</dbReference>
<protein>
    <submittedName>
        <fullName evidence="8">Tyrosine-type recombinase/integrase</fullName>
    </submittedName>
</protein>
<sequence length="405" mass="44523">MTCVRKRNLIDKAGKPYIRYVVDYKDSAGVRRTPQFEKKKEADAYLDKVKRELFEGVHLAASQAMTFTDLADLFLKDCERRHRIRDAMSGNTLRLARLMVRGHLLPAFGKDKVTDITGAKVRSFVNSKAERYARVTVGKMIKQLRDILQFGIREGHLRRNVVREDPPRNPVPARGQIEIPSIEQLRSIVAVIEKSPKDASDRLVKTGWRAKEAGAQQIPVVVYLALTAGLRCGEICGLRWENVDLIRGIIHVKHSLSRVDGLKGPKSKAGLRTAPIVAALHRHLHVLWDAQGRPPVGPVICTEQGGPVAAQALGKQLWLPVAKAAGVTRDNGTLMGLHAVRHAAVSLWIKAGLGDLALKGVVGHASVSTTKDVYGHLYAAEGDAGRAMNSSLALLRLTHELDAPR</sequence>
<evidence type="ECO:0000313" key="9">
    <source>
        <dbReference type="Proteomes" id="UP001480955"/>
    </source>
</evidence>
<evidence type="ECO:0000313" key="8">
    <source>
        <dbReference type="EMBL" id="MER2249536.1"/>
    </source>
</evidence>
<dbReference type="Proteomes" id="UP001480955">
    <property type="component" value="Unassembled WGS sequence"/>
</dbReference>
<name>A0ABV1QJM2_9HYPH</name>
<accession>A0ABV1QJM2</accession>